<dbReference type="Proteomes" id="UP000306223">
    <property type="component" value="Unassembled WGS sequence"/>
</dbReference>
<dbReference type="Gene3D" id="3.90.180.10">
    <property type="entry name" value="Medium-chain alcohol dehydrogenases, catalytic domain"/>
    <property type="match status" value="1"/>
</dbReference>
<sequence length="121" mass="13302">MSDRYLCRVVRFHQLGGPEVLRVEHEQPQAPAPDEVQLQVEAIALNRADAMFRRGTYLEKPSFPARSGFEAAGVIVAVGAYSTEDGHRFHGIVGSHSTPRAVWPTGAWGQARPDRSSGFMV</sequence>
<feature type="non-terminal residue" evidence="4">
    <location>
        <position position="121"/>
    </location>
</feature>
<evidence type="ECO:0000259" key="3">
    <source>
        <dbReference type="Pfam" id="PF08240"/>
    </source>
</evidence>
<dbReference type="EMBL" id="SUNH01000088">
    <property type="protein sequence ID" value="TJZ76616.1"/>
    <property type="molecule type" value="Genomic_DNA"/>
</dbReference>
<comment type="caution">
    <text evidence="4">The sequence shown here is derived from an EMBL/GenBank/DDBJ whole genome shotgun (WGS) entry which is preliminary data.</text>
</comment>
<dbReference type="InterPro" id="IPR011032">
    <property type="entry name" value="GroES-like_sf"/>
</dbReference>
<evidence type="ECO:0000313" key="4">
    <source>
        <dbReference type="EMBL" id="TJZ76616.1"/>
    </source>
</evidence>
<accession>A0A4U0Q5Z2</accession>
<dbReference type="AlphaFoldDB" id="A0A4U0Q5Z2"/>
<reference evidence="4 5" key="1">
    <citation type="submission" date="2019-04" db="EMBL/GenBank/DDBJ databases">
        <authorList>
            <person name="Li J."/>
        </authorList>
    </citation>
    <scope>NUCLEOTIDE SEQUENCE [LARGE SCALE GENOMIC DNA]</scope>
    <source>
        <strain evidence="4 5">CCTCC AB2016182</strain>
    </source>
</reference>
<dbReference type="PANTHER" id="PTHR48106">
    <property type="entry name" value="QUINONE OXIDOREDUCTASE PIG3-RELATED"/>
    <property type="match status" value="1"/>
</dbReference>
<evidence type="ECO:0000256" key="1">
    <source>
        <dbReference type="ARBA" id="ARBA00022857"/>
    </source>
</evidence>
<gene>
    <name evidence="4" type="ORF">FA740_19400</name>
</gene>
<dbReference type="GO" id="GO:0070402">
    <property type="term" value="F:NADPH binding"/>
    <property type="evidence" value="ECO:0007669"/>
    <property type="project" value="TreeGrafter"/>
</dbReference>
<name>A0A4U0Q5Z2_9RHOB</name>
<dbReference type="GO" id="GO:0016651">
    <property type="term" value="F:oxidoreductase activity, acting on NAD(P)H"/>
    <property type="evidence" value="ECO:0007669"/>
    <property type="project" value="TreeGrafter"/>
</dbReference>
<protein>
    <recommendedName>
        <fullName evidence="3">Alcohol dehydrogenase-like N-terminal domain-containing protein</fullName>
    </recommendedName>
</protein>
<keyword evidence="5" id="KW-1185">Reference proteome</keyword>
<proteinExistence type="predicted"/>
<keyword evidence="1" id="KW-0521">NADP</keyword>
<dbReference type="RefSeq" id="WP_338119686.1">
    <property type="nucleotide sequence ID" value="NZ_SUNH01000088.1"/>
</dbReference>
<organism evidence="4 5">
    <name type="scientific">Paracoccus hibiscisoli</name>
    <dbReference type="NCBI Taxonomy" id="2023261"/>
    <lineage>
        <taxon>Bacteria</taxon>
        <taxon>Pseudomonadati</taxon>
        <taxon>Pseudomonadota</taxon>
        <taxon>Alphaproteobacteria</taxon>
        <taxon>Rhodobacterales</taxon>
        <taxon>Paracoccaceae</taxon>
        <taxon>Paracoccus</taxon>
    </lineage>
</organism>
<dbReference type="InterPro" id="IPR013154">
    <property type="entry name" value="ADH-like_N"/>
</dbReference>
<dbReference type="Pfam" id="PF08240">
    <property type="entry name" value="ADH_N"/>
    <property type="match status" value="1"/>
</dbReference>
<keyword evidence="2" id="KW-0560">Oxidoreductase</keyword>
<dbReference type="SUPFAM" id="SSF50129">
    <property type="entry name" value="GroES-like"/>
    <property type="match status" value="1"/>
</dbReference>
<evidence type="ECO:0000313" key="5">
    <source>
        <dbReference type="Proteomes" id="UP000306223"/>
    </source>
</evidence>
<feature type="domain" description="Alcohol dehydrogenase-like N-terminal" evidence="3">
    <location>
        <begin position="33"/>
        <end position="82"/>
    </location>
</feature>
<evidence type="ECO:0000256" key="2">
    <source>
        <dbReference type="ARBA" id="ARBA00023002"/>
    </source>
</evidence>